<protein>
    <recommendedName>
        <fullName evidence="8">SRCR domain-containing protein</fullName>
    </recommendedName>
</protein>
<dbReference type="InterPro" id="IPR001190">
    <property type="entry name" value="SRCR"/>
</dbReference>
<evidence type="ECO:0000256" key="3">
    <source>
        <dbReference type="ARBA" id="ARBA00023157"/>
    </source>
</evidence>
<keyword evidence="4" id="KW-0325">Glycoprotein</keyword>
<dbReference type="Gene3D" id="3.10.250.10">
    <property type="entry name" value="SRCR-like domain"/>
    <property type="match status" value="2"/>
</dbReference>
<name>A0ABR1DWN8_NECAM</name>
<dbReference type="EMBL" id="JAVFWL010000005">
    <property type="protein sequence ID" value="KAK6754794.1"/>
    <property type="molecule type" value="Genomic_DNA"/>
</dbReference>
<evidence type="ECO:0000259" key="8">
    <source>
        <dbReference type="PROSITE" id="PS50287"/>
    </source>
</evidence>
<evidence type="ECO:0000256" key="7">
    <source>
        <dbReference type="SAM" id="SignalP"/>
    </source>
</evidence>
<dbReference type="InterPro" id="IPR012334">
    <property type="entry name" value="Pectin_lyas_fold"/>
</dbReference>
<gene>
    <name evidence="9" type="primary">Necator_chrV.g18444</name>
    <name evidence="9" type="ORF">RB195_013653</name>
</gene>
<sequence length="1318" mass="148356">MLLRSRLLICLLVHVGGILAQGQVVLDPGLMPARQPIQNILGGVYSNNVTLFFRNSPYRVTSDLTVEYGATLTIETGVQMYFDTGVGLKIKGALQAIGNEFAHIQMLPYQQQLNYDDSFPKFRLIDGATVREGRLQALFRDRWRSVCTMVTNWTSIDTTTACRSMGYSDGGFLKWHLRNNDTYPLAMPRPDCHPGANSLWDCPGFADPNAIRLSENLCQGEDDLGLVCWGAPIFQGWAKHWKGLQIYNSPYTYVSADPDHVAVQKESLSRMEYVDILYAGYDGSTKNTTAALCIEGVAPIMNGIRIERSARDGLYVYEPSGPILIANSTFSWNRGHGIMIDNTTDGRVFINMTRIENNYGDGVWYREKTGANLLSHGIRNRRDVTNFAFAEEKPRADICREHSLSTQYFFPHLLMARLDNGTLYDPSNPPSCWIAISLPPRLQYTYSLQFVNVRNLNPPHTSNTHLVVCDATQEKSACALERLRVSILDGIYPQTVSLRSGSTPLYVALEHQQEGNQAGYVVGDVEVFFRVHASVTDKAFYGLNITNSIINNNIGNGVFGRDIRERTAFSNVTVNLNQGLAGFLVKDGAADIWLNDTRIQENWGDGLNVSYAGGAITVNGTRLERNRWRGAAFHFNDSSPFLALHQEIVFKGRPSNNIFYLPTIVANNLWGGVLVGNFCLPAYRNIEPKVLINWVEFLSNSYHPALEIHSCQGFDTARTVVDVTGNRIEGNTGMGFRMAPSVNVLAFINSNHFLNNNDTALLIKNAEHPQLWTLRANVTISKNAFKFNRGKYIISVGLNEGAPAQQLIFNQQNEIRENTVFNPYPELRPRSTPYAAMVVSSSNVIIRRNCFKNPQAAYEIGTELTEHAKRIDAKENNWGSPTPAQFMAKIFDQFNRYSLAVVEVFPYAAVCNQRNPHITYQQEFFREFRKDSQPFVLGGAIYENHDLVPGRYTVTDDLHVVPGAKLTIAPGSVLEFHDGVGMLVQGELSRTEFFGPEKKVIFTSKPFVPVKNKNIRLVDEDGSDDVTEGRLEVFVDGSWGTVCNRTWSAKLAQMACNQLGLISDPEFFENWRIFRHKGDLPMIMDNIRCEENEVDLTQCRHDGVSHNVPAGCRATEVVAIRCTEPRWAGVRYSLLANPPTFTGQTTMHNWIIEKAGLFDFRTPEFSPALQIDWNYHVFHKLEIRNNFWNGIDIIYNDLIKKPAIRNSVVVNNRRNGMHLRSVGITLEEMSLTHSGQAGLRYNPSISASLQRDIVSWLDMREQPELEANNIYIIPDRAYQTIEVVESHLNQRKVSDSEANGGMSRSSPGKVYIRYETPR</sequence>
<proteinExistence type="predicted"/>
<dbReference type="InterPro" id="IPR036772">
    <property type="entry name" value="SRCR-like_dom_sf"/>
</dbReference>
<dbReference type="Gene3D" id="2.160.20.10">
    <property type="entry name" value="Single-stranded right-handed beta-helix, Pectin lyase-like"/>
    <property type="match status" value="2"/>
</dbReference>
<feature type="domain" description="SRCR" evidence="8">
    <location>
        <begin position="1015"/>
        <end position="1123"/>
    </location>
</feature>
<dbReference type="PROSITE" id="PS50287">
    <property type="entry name" value="SRCR_2"/>
    <property type="match status" value="2"/>
</dbReference>
<dbReference type="Pfam" id="PF00530">
    <property type="entry name" value="SRCR"/>
    <property type="match status" value="2"/>
</dbReference>
<feature type="region of interest" description="Disordered" evidence="6">
    <location>
        <begin position="1291"/>
        <end position="1318"/>
    </location>
</feature>
<dbReference type="SMART" id="SM00710">
    <property type="entry name" value="PbH1"/>
    <property type="match status" value="11"/>
</dbReference>
<feature type="disulfide bond" evidence="5">
    <location>
        <begin position="192"/>
        <end position="202"/>
    </location>
</feature>
<dbReference type="Proteomes" id="UP001303046">
    <property type="component" value="Unassembled WGS sequence"/>
</dbReference>
<feature type="disulfide bond" evidence="5">
    <location>
        <begin position="1089"/>
        <end position="1099"/>
    </location>
</feature>
<evidence type="ECO:0000256" key="1">
    <source>
        <dbReference type="ARBA" id="ARBA00022729"/>
    </source>
</evidence>
<dbReference type="InterPro" id="IPR011050">
    <property type="entry name" value="Pectin_lyase_fold/virulence"/>
</dbReference>
<keyword evidence="2" id="KW-0677">Repeat</keyword>
<dbReference type="SUPFAM" id="SSF56487">
    <property type="entry name" value="SRCR-like"/>
    <property type="match status" value="2"/>
</dbReference>
<reference evidence="9 10" key="1">
    <citation type="submission" date="2023-08" db="EMBL/GenBank/DDBJ databases">
        <title>A Necator americanus chromosomal reference genome.</title>
        <authorList>
            <person name="Ilik V."/>
            <person name="Petrzelkova K.J."/>
            <person name="Pardy F."/>
            <person name="Fuh T."/>
            <person name="Niatou-Singa F.S."/>
            <person name="Gouil Q."/>
            <person name="Baker L."/>
            <person name="Ritchie M.E."/>
            <person name="Jex A.R."/>
            <person name="Gazzola D."/>
            <person name="Li H."/>
            <person name="Toshio Fujiwara R."/>
            <person name="Zhan B."/>
            <person name="Aroian R.V."/>
            <person name="Pafco B."/>
            <person name="Schwarz E.M."/>
        </authorList>
    </citation>
    <scope>NUCLEOTIDE SEQUENCE [LARGE SCALE GENOMIC DNA]</scope>
    <source>
        <strain evidence="9 10">Aroian</strain>
        <tissue evidence="9">Whole animal</tissue>
    </source>
</reference>
<comment type="caution">
    <text evidence="9">The sequence shown here is derived from an EMBL/GenBank/DDBJ whole genome shotgun (WGS) entry which is preliminary data.</text>
</comment>
<keyword evidence="10" id="KW-1185">Reference proteome</keyword>
<keyword evidence="1 7" id="KW-0732">Signal</keyword>
<evidence type="ECO:0000313" key="9">
    <source>
        <dbReference type="EMBL" id="KAK6754794.1"/>
    </source>
</evidence>
<evidence type="ECO:0000256" key="4">
    <source>
        <dbReference type="ARBA" id="ARBA00023180"/>
    </source>
</evidence>
<dbReference type="SMART" id="SM00202">
    <property type="entry name" value="SR"/>
    <property type="match status" value="2"/>
</dbReference>
<keyword evidence="3 5" id="KW-1015">Disulfide bond</keyword>
<dbReference type="InterPro" id="IPR053243">
    <property type="entry name" value="SJ_maturation_regulator"/>
</dbReference>
<feature type="domain" description="SRCR" evidence="8">
    <location>
        <begin position="122"/>
        <end position="229"/>
    </location>
</feature>
<dbReference type="SUPFAM" id="SSF51126">
    <property type="entry name" value="Pectin lyase-like"/>
    <property type="match status" value="2"/>
</dbReference>
<comment type="caution">
    <text evidence="5">Lacks conserved residue(s) required for the propagation of feature annotation.</text>
</comment>
<organism evidence="9 10">
    <name type="scientific">Necator americanus</name>
    <name type="common">Human hookworm</name>
    <dbReference type="NCBI Taxonomy" id="51031"/>
    <lineage>
        <taxon>Eukaryota</taxon>
        <taxon>Metazoa</taxon>
        <taxon>Ecdysozoa</taxon>
        <taxon>Nematoda</taxon>
        <taxon>Chromadorea</taxon>
        <taxon>Rhabditida</taxon>
        <taxon>Rhabditina</taxon>
        <taxon>Rhabditomorpha</taxon>
        <taxon>Strongyloidea</taxon>
        <taxon>Ancylostomatidae</taxon>
        <taxon>Bunostominae</taxon>
        <taxon>Necator</taxon>
    </lineage>
</organism>
<evidence type="ECO:0000256" key="6">
    <source>
        <dbReference type="SAM" id="MobiDB-lite"/>
    </source>
</evidence>
<evidence type="ECO:0000313" key="10">
    <source>
        <dbReference type="Proteomes" id="UP001303046"/>
    </source>
</evidence>
<accession>A0ABR1DWN8</accession>
<evidence type="ECO:0000256" key="5">
    <source>
        <dbReference type="PROSITE-ProRule" id="PRU00196"/>
    </source>
</evidence>
<feature type="signal peptide" evidence="7">
    <location>
        <begin position="1"/>
        <end position="20"/>
    </location>
</feature>
<feature type="chain" id="PRO_5046578063" description="SRCR domain-containing protein" evidence="7">
    <location>
        <begin position="21"/>
        <end position="1318"/>
    </location>
</feature>
<dbReference type="InterPro" id="IPR006626">
    <property type="entry name" value="PbH1"/>
</dbReference>
<evidence type="ECO:0000256" key="2">
    <source>
        <dbReference type="ARBA" id="ARBA00022737"/>
    </source>
</evidence>
<dbReference type="PANTHER" id="PTHR47653:SF1">
    <property type="entry name" value="DELETED IN MALIGNANT BRAIN TUMORS 1 PROTEIN"/>
    <property type="match status" value="1"/>
</dbReference>
<dbReference type="PANTHER" id="PTHR47653">
    <property type="entry name" value="PROTEIN BARK BEETLE"/>
    <property type="match status" value="1"/>
</dbReference>